<dbReference type="InterPro" id="IPR036250">
    <property type="entry name" value="AcylCo_DH-like_C"/>
</dbReference>
<keyword evidence="9" id="KW-1133">Transmembrane helix</keyword>
<dbReference type="SUPFAM" id="SSF52047">
    <property type="entry name" value="RNI-like"/>
    <property type="match status" value="1"/>
</dbReference>
<dbReference type="InterPro" id="IPR006091">
    <property type="entry name" value="Acyl-CoA_Oxase/DH_mid-dom"/>
</dbReference>
<dbReference type="PROSITE" id="PS51450">
    <property type="entry name" value="LRR"/>
    <property type="match status" value="4"/>
</dbReference>
<evidence type="ECO:0000256" key="6">
    <source>
        <dbReference type="ARBA" id="ARBA00022827"/>
    </source>
</evidence>
<keyword evidence="14" id="KW-1185">Reference proteome</keyword>
<evidence type="ECO:0000256" key="4">
    <source>
        <dbReference type="ARBA" id="ARBA00022630"/>
    </source>
</evidence>
<keyword evidence="5" id="KW-0677">Repeat</keyword>
<dbReference type="InterPro" id="IPR037069">
    <property type="entry name" value="AcylCoA_DH/ox_N_sf"/>
</dbReference>
<dbReference type="InterPro" id="IPR046373">
    <property type="entry name" value="Acyl-CoA_Oxase/DH_mid-dom_sf"/>
</dbReference>
<dbReference type="InterPro" id="IPR003591">
    <property type="entry name" value="Leu-rich_rpt_typical-subtyp"/>
</dbReference>
<dbReference type="FunFam" id="1.10.540.10:FF:000002">
    <property type="entry name" value="Acyl-CoA dehydrogenase FadE19"/>
    <property type="match status" value="1"/>
</dbReference>
<evidence type="ECO:0000313" key="14">
    <source>
        <dbReference type="Proteomes" id="UP000053240"/>
    </source>
</evidence>
<feature type="domain" description="Acyl-CoA dehydrogenase/oxidase N-terminal" evidence="12">
    <location>
        <begin position="36"/>
        <end position="146"/>
    </location>
</feature>
<dbReference type="PANTHER" id="PTHR43884:SF26">
    <property type="entry name" value="MEDIUM-CHAIN SPECIFIC ACYL-COA DEHYDROGENASE, MITOCHONDRIAL-LIKE PROTEIN-RELATED"/>
    <property type="match status" value="1"/>
</dbReference>
<dbReference type="InterPro" id="IPR006089">
    <property type="entry name" value="Acyl-CoA_DH_CS"/>
</dbReference>
<keyword evidence="9" id="KW-0472">Membrane</keyword>
<evidence type="ECO:0000256" key="9">
    <source>
        <dbReference type="SAM" id="Phobius"/>
    </source>
</evidence>
<accession>A0A194RJN5</accession>
<dbReference type="Gene3D" id="1.10.540.10">
    <property type="entry name" value="Acyl-CoA dehydrogenase/oxidase, N-terminal domain"/>
    <property type="match status" value="1"/>
</dbReference>
<evidence type="ECO:0000256" key="7">
    <source>
        <dbReference type="ARBA" id="ARBA00023002"/>
    </source>
</evidence>
<dbReference type="InterPro" id="IPR009075">
    <property type="entry name" value="AcylCo_DH/oxidase_C"/>
</dbReference>
<dbReference type="GO" id="GO:0003995">
    <property type="term" value="F:acyl-CoA dehydrogenase activity"/>
    <property type="evidence" value="ECO:0007669"/>
    <property type="project" value="InterPro"/>
</dbReference>
<dbReference type="Pfam" id="PF00441">
    <property type="entry name" value="Acyl-CoA_dh_1"/>
    <property type="match status" value="1"/>
</dbReference>
<dbReference type="Pfam" id="PF02771">
    <property type="entry name" value="Acyl-CoA_dh_N"/>
    <property type="match status" value="1"/>
</dbReference>
<dbReference type="SUPFAM" id="SSF56645">
    <property type="entry name" value="Acyl-CoA dehydrogenase NM domain-like"/>
    <property type="match status" value="1"/>
</dbReference>
<dbReference type="STRING" id="76193.A0A194RJN5"/>
<dbReference type="InParanoid" id="A0A194RJN5"/>
<feature type="transmembrane region" description="Helical" evidence="9">
    <location>
        <begin position="913"/>
        <end position="938"/>
    </location>
</feature>
<dbReference type="Pfam" id="PF12799">
    <property type="entry name" value="LRR_4"/>
    <property type="match status" value="1"/>
</dbReference>
<dbReference type="GO" id="GO:0005739">
    <property type="term" value="C:mitochondrion"/>
    <property type="evidence" value="ECO:0007669"/>
    <property type="project" value="TreeGrafter"/>
</dbReference>
<gene>
    <name evidence="13" type="ORF">RR48_07137</name>
</gene>
<dbReference type="Proteomes" id="UP000053240">
    <property type="component" value="Unassembled WGS sequence"/>
</dbReference>
<dbReference type="Gene3D" id="2.40.110.10">
    <property type="entry name" value="Butyryl-CoA Dehydrogenase, subunit A, domain 2"/>
    <property type="match status" value="1"/>
</dbReference>
<reference evidence="13 14" key="1">
    <citation type="journal article" date="2015" name="Nat. Commun.">
        <title>Outbred genome sequencing and CRISPR/Cas9 gene editing in butterflies.</title>
        <authorList>
            <person name="Li X."/>
            <person name="Fan D."/>
            <person name="Zhang W."/>
            <person name="Liu G."/>
            <person name="Zhang L."/>
            <person name="Zhao L."/>
            <person name="Fang X."/>
            <person name="Chen L."/>
            <person name="Dong Y."/>
            <person name="Chen Y."/>
            <person name="Ding Y."/>
            <person name="Zhao R."/>
            <person name="Feng M."/>
            <person name="Zhu Y."/>
            <person name="Feng Y."/>
            <person name="Jiang X."/>
            <person name="Zhu D."/>
            <person name="Xiang H."/>
            <person name="Feng X."/>
            <person name="Li S."/>
            <person name="Wang J."/>
            <person name="Zhang G."/>
            <person name="Kronforst M.R."/>
            <person name="Wang W."/>
        </authorList>
    </citation>
    <scope>NUCLEOTIDE SEQUENCE [LARGE SCALE GENOMIC DNA]</scope>
    <source>
        <strain evidence="13">Ya'a_city_454_Pm</strain>
        <tissue evidence="13">Whole body</tissue>
    </source>
</reference>
<dbReference type="Gene3D" id="3.80.10.10">
    <property type="entry name" value="Ribonuclease Inhibitor"/>
    <property type="match status" value="3"/>
</dbReference>
<evidence type="ECO:0000256" key="5">
    <source>
        <dbReference type="ARBA" id="ARBA00022737"/>
    </source>
</evidence>
<comment type="similarity">
    <text evidence="2">Belongs to the acyl-CoA dehydrogenase family.</text>
</comment>
<dbReference type="AlphaFoldDB" id="A0A194RJN5"/>
<keyword evidence="6" id="KW-0274">FAD</keyword>
<dbReference type="Pfam" id="PF02770">
    <property type="entry name" value="Acyl-CoA_dh_M"/>
    <property type="match status" value="1"/>
</dbReference>
<keyword evidence="8" id="KW-0175">Coiled coil</keyword>
<evidence type="ECO:0000313" key="13">
    <source>
        <dbReference type="EMBL" id="KPJ17649.1"/>
    </source>
</evidence>
<keyword evidence="7" id="KW-0560">Oxidoreductase</keyword>
<dbReference type="PROSITE" id="PS00072">
    <property type="entry name" value="ACYL_COA_DH_1"/>
    <property type="match status" value="1"/>
</dbReference>
<evidence type="ECO:0000259" key="12">
    <source>
        <dbReference type="Pfam" id="PF02771"/>
    </source>
</evidence>
<organism evidence="13 14">
    <name type="scientific">Papilio machaon</name>
    <name type="common">Old World swallowtail butterfly</name>
    <dbReference type="NCBI Taxonomy" id="76193"/>
    <lineage>
        <taxon>Eukaryota</taxon>
        <taxon>Metazoa</taxon>
        <taxon>Ecdysozoa</taxon>
        <taxon>Arthropoda</taxon>
        <taxon>Hexapoda</taxon>
        <taxon>Insecta</taxon>
        <taxon>Pterygota</taxon>
        <taxon>Neoptera</taxon>
        <taxon>Endopterygota</taxon>
        <taxon>Lepidoptera</taxon>
        <taxon>Glossata</taxon>
        <taxon>Ditrysia</taxon>
        <taxon>Papilionoidea</taxon>
        <taxon>Papilionidae</taxon>
        <taxon>Papilioninae</taxon>
        <taxon>Papilio</taxon>
    </lineage>
</organism>
<dbReference type="FunFam" id="2.40.110.10:FF:000002">
    <property type="entry name" value="Acyl-CoA dehydrogenase fadE12"/>
    <property type="match status" value="1"/>
</dbReference>
<dbReference type="SUPFAM" id="SSF47203">
    <property type="entry name" value="Acyl-CoA dehydrogenase C-terminal domain-like"/>
    <property type="match status" value="1"/>
</dbReference>
<dbReference type="InterPro" id="IPR013786">
    <property type="entry name" value="AcylCoA_DH/ox_N"/>
</dbReference>
<proteinExistence type="inferred from homology"/>
<evidence type="ECO:0000256" key="8">
    <source>
        <dbReference type="SAM" id="Coils"/>
    </source>
</evidence>
<keyword evidence="3" id="KW-0433">Leucine-rich repeat</keyword>
<dbReference type="PANTHER" id="PTHR43884">
    <property type="entry name" value="ACYL-COA DEHYDROGENASE"/>
    <property type="match status" value="1"/>
</dbReference>
<dbReference type="InterPro" id="IPR001611">
    <property type="entry name" value="Leu-rich_rpt"/>
</dbReference>
<evidence type="ECO:0000256" key="2">
    <source>
        <dbReference type="ARBA" id="ARBA00009347"/>
    </source>
</evidence>
<sequence>MVSGALFKSVKSSLSLVQCAKTSVSRVRTFTSVLNDQQREIQELAKQFSDEQLKPNARKLDLEARFPFDQIKRLTDMGFMGMAVEEAYGGRELDYLSVAVAVEELSRGCASTGMIMSLHNFLYANLVNEKGTPQQKEIFLCDFTRGSIGCFALSEPDAGSDVASIKTTATFDGDHVILNGKKSWVSSAIEGSALIVFATVDPELRHKGLACFLVPMDAEGVFRGKKQPLMSVRAVTACDVTFEEVRIPKTYMVGQVGEGFKIAMEQLDQARIGIAAHAVGIAQAALDTAIDYAKEREAFGKKLTRLSSVKDRLTEMSIMTETARLLTYRAATQVSTKNSSMAKYVAGKNAIAVADHCVQILGGRGLATTHNAERHYSEIPDIDGTHLVFNILCSELDRIQNVADLDKIQWPENPNGLKISAAFEGLGLNTLGRLPPNAQVESLRFSNNAIKTYWPDPFNDVPNLKRLSFSQNELMEITPDLFTNIEHLEELDLSYNKLTDFNVLDFKFLHNLKRLNLQSNLIKKMPTEVLSPMILLEDLDLSKNGIYDLLLQKSESEPFKVVKRLSLSGNRIRSVTKESFPLNNSIELLDLSNNVIEIVEENAFLTCVNLRELNLGQNNITFTFALPPSLQIAILKINTLYHWPTFPGGITYIDLSYNRLSDMYNENQVEFDNLEILNIGGNQIKDINIENKLPKLYSLDISYNLIKEIPKCLNSQILPKLEELRLDGNPIEDIYFKNILSLKNLYLNDMHKLVIVKDKAFSNVIGRGDETTNERNCFYLYMSSCGSLSEIQEGAFDATSLCMIDISKNNLTRLSKDLLDWRSLNEGADLQYNPWECSCPLQWVLDDLLPILYKSNSRLLTELRCGSPRGYEGLRLVHWYNWTEPAMCSDMMMRAGPHGTYILQPSTDSGPKFNYLIIILVACITVALLIAIALFVYLMRNRRRHRLRQAALKRKRQTAADIKNSNGLQKEKFGSFNKA</sequence>
<dbReference type="EMBL" id="KQ460124">
    <property type="protein sequence ID" value="KPJ17649.1"/>
    <property type="molecule type" value="Genomic_DNA"/>
</dbReference>
<dbReference type="Pfam" id="PF13855">
    <property type="entry name" value="LRR_8"/>
    <property type="match status" value="2"/>
</dbReference>
<evidence type="ECO:0000259" key="11">
    <source>
        <dbReference type="Pfam" id="PF02770"/>
    </source>
</evidence>
<name>A0A194RJN5_PAPMA</name>
<dbReference type="GO" id="GO:0033539">
    <property type="term" value="P:fatty acid beta-oxidation using acyl-CoA dehydrogenase"/>
    <property type="evidence" value="ECO:0007669"/>
    <property type="project" value="TreeGrafter"/>
</dbReference>
<protein>
    <submittedName>
        <fullName evidence="13">Short-chain specific acyl-CoA dehydrogenase, mitochondrial</fullName>
    </submittedName>
</protein>
<feature type="domain" description="Acyl-CoA dehydrogenase/oxidase C-terminal" evidence="10">
    <location>
        <begin position="257"/>
        <end position="378"/>
    </location>
</feature>
<dbReference type="InterPro" id="IPR025875">
    <property type="entry name" value="Leu-rich_rpt_4"/>
</dbReference>
<comment type="cofactor">
    <cofactor evidence="1">
        <name>FAD</name>
        <dbReference type="ChEBI" id="CHEBI:57692"/>
    </cofactor>
</comment>
<keyword evidence="4" id="KW-0285">Flavoprotein</keyword>
<dbReference type="Gene3D" id="1.20.140.10">
    <property type="entry name" value="Butyryl-CoA Dehydrogenase, subunit A, domain 3"/>
    <property type="match status" value="1"/>
</dbReference>
<evidence type="ECO:0000256" key="1">
    <source>
        <dbReference type="ARBA" id="ARBA00001974"/>
    </source>
</evidence>
<dbReference type="GO" id="GO:0050660">
    <property type="term" value="F:flavin adenine dinucleotide binding"/>
    <property type="evidence" value="ECO:0007669"/>
    <property type="project" value="InterPro"/>
</dbReference>
<keyword evidence="9" id="KW-0812">Transmembrane</keyword>
<evidence type="ECO:0000256" key="3">
    <source>
        <dbReference type="ARBA" id="ARBA00022614"/>
    </source>
</evidence>
<evidence type="ECO:0000259" key="10">
    <source>
        <dbReference type="Pfam" id="PF00441"/>
    </source>
</evidence>
<dbReference type="SMART" id="SM00369">
    <property type="entry name" value="LRR_TYP"/>
    <property type="match status" value="8"/>
</dbReference>
<feature type="domain" description="Acyl-CoA oxidase/dehydrogenase middle" evidence="11">
    <location>
        <begin position="150"/>
        <end position="245"/>
    </location>
</feature>
<dbReference type="GO" id="GO:0046359">
    <property type="term" value="P:butyrate catabolic process"/>
    <property type="evidence" value="ECO:0007669"/>
    <property type="project" value="TreeGrafter"/>
</dbReference>
<dbReference type="InterPro" id="IPR032675">
    <property type="entry name" value="LRR_dom_sf"/>
</dbReference>
<feature type="coiled-coil region" evidence="8">
    <location>
        <begin position="27"/>
        <end position="54"/>
    </location>
</feature>
<dbReference type="InterPro" id="IPR009100">
    <property type="entry name" value="AcylCoA_DH/oxidase_NM_dom_sf"/>
</dbReference>